<feature type="transmembrane region" description="Helical" evidence="5">
    <location>
        <begin position="197"/>
        <end position="213"/>
    </location>
</feature>
<dbReference type="GeneID" id="89508856"/>
<evidence type="ECO:0000313" key="7">
    <source>
        <dbReference type="EMBL" id="SHI83020.1"/>
    </source>
</evidence>
<dbReference type="EMBL" id="FQXK01000042">
    <property type="protein sequence ID" value="SHI83020.1"/>
    <property type="molecule type" value="Genomic_DNA"/>
</dbReference>
<evidence type="ECO:0000256" key="2">
    <source>
        <dbReference type="ARBA" id="ARBA00022692"/>
    </source>
</evidence>
<reference evidence="8" key="1">
    <citation type="submission" date="2016-11" db="EMBL/GenBank/DDBJ databases">
        <authorList>
            <person name="Varghese N."/>
            <person name="Submissions S."/>
        </authorList>
    </citation>
    <scope>NUCLEOTIDE SEQUENCE [LARGE SCALE GENOMIC DNA]</scope>
    <source>
        <strain evidence="8">DSM 3071</strain>
    </source>
</reference>
<evidence type="ECO:0000313" key="8">
    <source>
        <dbReference type="Proteomes" id="UP000184278"/>
    </source>
</evidence>
<keyword evidence="4 5" id="KW-0472">Membrane</keyword>
<dbReference type="InterPro" id="IPR051533">
    <property type="entry name" value="WaaL-like"/>
</dbReference>
<feature type="transmembrane region" description="Helical" evidence="5">
    <location>
        <begin position="10"/>
        <end position="28"/>
    </location>
</feature>
<dbReference type="Proteomes" id="UP000184278">
    <property type="component" value="Unassembled WGS sequence"/>
</dbReference>
<dbReference type="AlphaFoldDB" id="A0A1M6ECI0"/>
<feature type="transmembrane region" description="Helical" evidence="5">
    <location>
        <begin position="370"/>
        <end position="389"/>
    </location>
</feature>
<comment type="subcellular location">
    <subcellularLocation>
        <location evidence="1">Membrane</location>
        <topology evidence="1">Multi-pass membrane protein</topology>
    </subcellularLocation>
</comment>
<keyword evidence="8" id="KW-1185">Reference proteome</keyword>
<dbReference type="InterPro" id="IPR007016">
    <property type="entry name" value="O-antigen_ligase-rel_domated"/>
</dbReference>
<sequence length="448" mass="50556">MITAIRKGELLQRVVVALIGVIVLIYSFEGIWGTRDLRPYLYMAPIGALLMIVGIVYGRLYQYFDTCLITLFFVLSWISTIFSLGLSADFFTSRFFCTFMIFLGMYFIIQIVPDPIKVFTYFSGIYTAGMSLMCLYVLAHASRFLLSEDPWVDMAKGCIKNGRLCGLNNANSMGIASASLIIVAVFGVLSFGKKYKWFFVIGLLLGWFCLGLTGCRTAAIGVSFVACIFTLIALYRKLDLINTGLKVVKTVAVFIFSIAVFVIVLRSFLLPTYIYRIVMTGIAMIMGRNWAIPAISDLVVRKIGEDDGTLSDRTLIWASCIRQCTKTLRRFLLGISPLSRENIINIYEGRHDIKAPHSHNTYLELFRKHGLLGFITWMILVIDWCVVGVKTLFFQKENMSVKYLCIGAAAILLMGMAEPVPFSTSLWCYSGIPFFMICGYCIRMRRRT</sequence>
<dbReference type="STRING" id="1121131.SAMN02745229_03707"/>
<feature type="transmembrane region" description="Helical" evidence="5">
    <location>
        <begin position="219"/>
        <end position="235"/>
    </location>
</feature>
<dbReference type="RefSeq" id="WP_073389964.1">
    <property type="nucleotide sequence ID" value="NZ_FQXK01000042.1"/>
</dbReference>
<feature type="transmembrane region" description="Helical" evidence="5">
    <location>
        <begin position="170"/>
        <end position="190"/>
    </location>
</feature>
<accession>A0A1M6ECI0</accession>
<keyword evidence="7" id="KW-0436">Ligase</keyword>
<feature type="transmembrane region" description="Helical" evidence="5">
    <location>
        <begin position="118"/>
        <end position="139"/>
    </location>
</feature>
<dbReference type="OrthoDB" id="1995195at2"/>
<evidence type="ECO:0000256" key="1">
    <source>
        <dbReference type="ARBA" id="ARBA00004141"/>
    </source>
</evidence>
<gene>
    <name evidence="7" type="ORF">SAMN02745229_03707</name>
</gene>
<dbReference type="GO" id="GO:0016020">
    <property type="term" value="C:membrane"/>
    <property type="evidence" value="ECO:0007669"/>
    <property type="project" value="UniProtKB-SubCell"/>
</dbReference>
<organism evidence="7 8">
    <name type="scientific">Butyrivibrio fibrisolvens DSM 3071</name>
    <dbReference type="NCBI Taxonomy" id="1121131"/>
    <lineage>
        <taxon>Bacteria</taxon>
        <taxon>Bacillati</taxon>
        <taxon>Bacillota</taxon>
        <taxon>Clostridia</taxon>
        <taxon>Lachnospirales</taxon>
        <taxon>Lachnospiraceae</taxon>
        <taxon>Butyrivibrio</taxon>
    </lineage>
</organism>
<dbReference type="PANTHER" id="PTHR37422:SF13">
    <property type="entry name" value="LIPOPOLYSACCHARIDE BIOSYNTHESIS PROTEIN PA4999-RELATED"/>
    <property type="match status" value="1"/>
</dbReference>
<evidence type="ECO:0000259" key="6">
    <source>
        <dbReference type="Pfam" id="PF04932"/>
    </source>
</evidence>
<evidence type="ECO:0000256" key="5">
    <source>
        <dbReference type="SAM" id="Phobius"/>
    </source>
</evidence>
<evidence type="ECO:0000256" key="3">
    <source>
        <dbReference type="ARBA" id="ARBA00022989"/>
    </source>
</evidence>
<name>A0A1M6ECI0_BUTFI</name>
<feature type="domain" description="O-antigen ligase-related" evidence="6">
    <location>
        <begin position="202"/>
        <end position="378"/>
    </location>
</feature>
<feature type="transmembrane region" description="Helical" evidence="5">
    <location>
        <begin position="247"/>
        <end position="269"/>
    </location>
</feature>
<feature type="transmembrane region" description="Helical" evidence="5">
    <location>
        <begin position="424"/>
        <end position="442"/>
    </location>
</feature>
<dbReference type="PANTHER" id="PTHR37422">
    <property type="entry name" value="TEICHURONIC ACID BIOSYNTHESIS PROTEIN TUAE"/>
    <property type="match status" value="1"/>
</dbReference>
<feature type="transmembrane region" description="Helical" evidence="5">
    <location>
        <begin position="91"/>
        <end position="109"/>
    </location>
</feature>
<feature type="transmembrane region" description="Helical" evidence="5">
    <location>
        <begin position="67"/>
        <end position="85"/>
    </location>
</feature>
<keyword evidence="3 5" id="KW-1133">Transmembrane helix</keyword>
<keyword evidence="2 5" id="KW-0812">Transmembrane</keyword>
<dbReference type="GO" id="GO:0016874">
    <property type="term" value="F:ligase activity"/>
    <property type="evidence" value="ECO:0007669"/>
    <property type="project" value="UniProtKB-KW"/>
</dbReference>
<dbReference type="Pfam" id="PF04932">
    <property type="entry name" value="Wzy_C"/>
    <property type="match status" value="1"/>
</dbReference>
<proteinExistence type="predicted"/>
<evidence type="ECO:0000256" key="4">
    <source>
        <dbReference type="ARBA" id="ARBA00023136"/>
    </source>
</evidence>
<feature type="transmembrane region" description="Helical" evidence="5">
    <location>
        <begin position="40"/>
        <end position="60"/>
    </location>
</feature>
<protein>
    <submittedName>
        <fullName evidence="7">O-antigen ligase like membrane protein</fullName>
    </submittedName>
</protein>